<dbReference type="PROSITE" id="PS50172">
    <property type="entry name" value="BRCT"/>
    <property type="match status" value="1"/>
</dbReference>
<feature type="compositionally biased region" description="Polar residues" evidence="4">
    <location>
        <begin position="271"/>
        <end position="280"/>
    </location>
</feature>
<dbReference type="CDD" id="cd18432">
    <property type="entry name" value="BRCT_PAXIP1_rpt6_like"/>
    <property type="match status" value="1"/>
</dbReference>
<dbReference type="InterPro" id="IPR036420">
    <property type="entry name" value="BRCT_dom_sf"/>
</dbReference>
<keyword evidence="3" id="KW-0539">Nucleus</keyword>
<dbReference type="Gene3D" id="3.40.50.10190">
    <property type="entry name" value="BRCT domain"/>
    <property type="match status" value="2"/>
</dbReference>
<feature type="region of interest" description="Disordered" evidence="4">
    <location>
        <begin position="176"/>
        <end position="228"/>
    </location>
</feature>
<feature type="compositionally biased region" description="Low complexity" evidence="4">
    <location>
        <begin position="199"/>
        <end position="209"/>
    </location>
</feature>
<dbReference type="Pfam" id="PF16770">
    <property type="entry name" value="RTT107_BRCT_5"/>
    <property type="match status" value="1"/>
</dbReference>
<feature type="compositionally biased region" description="Polar residues" evidence="4">
    <location>
        <begin position="12"/>
        <end position="27"/>
    </location>
</feature>
<dbReference type="GO" id="GO:0005634">
    <property type="term" value="C:nucleus"/>
    <property type="evidence" value="ECO:0007669"/>
    <property type="project" value="UniProtKB-SubCell"/>
</dbReference>
<sequence length="1197" mass="131441">MVGGGRKMCNPNKGSSSDGNTQPVDTQISLKSLPGEDHDLYHDQNMVPADDHLFFNDAFETQLVNLCGETQVVDFGGETQVVDFGGETQVVDFGGETQVVDFGGETQLVDFGGETQLVDFGGETQQVDLGGETQVVDDHDGLQNKSIRTSENCNIEVAVDSDSEGSDRTEVLCDTQELSDDDSIEHSFSSIDQVKFPKSSNSNTSDRSSIAQSDVLSNDKHHSGSLQRGFTSIRAASIRASGLAAYDMSRKGTKGSTHSIKSDNPLEQEGADQNGTSVVGPQSEVRKELNLNPCEEYGEQMNEVGNGNRCKVGSSAARKLFSDEILVDINGSEDGNNNSQKTVDLPQLASEDVLAGLSYLDSQEPGEESQANALEAVDKFLKLNPFDFDQHIDFGKSSIGKSKFVSTVNGTKHLARRAAEIADAEGGIFDWDDNREDEGGGEFFQKKKELLVGRRPATEPRKCGSLDPLRWGVKSSGEKEKHPLNGKKFKGSPRSDSRLMSSKGRVKSELSKSRSRKNFVEELDEQFHVGAGDGMVHDGNGDNVPDMLNVGLDTQMAAEAMETLCFVVPVLENDYSNEKKGDKTSRGSSCKGRVDDESLSKQRSSKRKSRSSDTRPATRQSVRKDAKLVEEHRREKVKQQKSSKKQGNEEQGAELRIVKPNMTKPHASRGKEEKLGQEERPPKASTGSVSIKNCHLQQQHDSFTPVAHRTRHNQAESQPKSRLSASATFKRSGTGIDVCETLMDQGTFAANQTANLRNMKSSSWGDLCAVDHPKGKRSRRKMPIMGQETTTQSCRRSKRLSGDHTNTSIDVSTKKRKCSSECTPSGIASSGRSRKKLLNGGIDKGHPEATNINDAFADGNRKVLLNKSPEDSNRKADIETAQSVDEARGAESSTGDQCKASASACTTPTNSRIVKNSVSPICMGDEYQKQSCRKNISRSSLFREMISLHTTGTQVDSTLKDSRKRREMTNVRVLFSQHLDADITKQQKKILARLGASSSSSMSDATHFVADEFVRTRNMLEAIAAGKPVVTHLWLESCGQASCLIDEKNHILRDARKEKEFGFSMPISLARACQHPLLQGYKVFTTPNTKPGKEILASLVKAVHGLAVERLCRSTMKEEVIPDNLLVLSCEEDYEVCIPFLEKGATVCSSELLLNGIVTQRLEFDRYRVFTDHVKRTRSTVWVKKKNNQYLAVAKCK</sequence>
<dbReference type="OrthoDB" id="342264at2759"/>
<evidence type="ECO:0000256" key="3">
    <source>
        <dbReference type="ARBA" id="ARBA00023242"/>
    </source>
</evidence>
<evidence type="ECO:0000313" key="7">
    <source>
        <dbReference type="Proteomes" id="UP001152561"/>
    </source>
</evidence>
<dbReference type="EMBL" id="JAJAGQ010000001">
    <property type="protein sequence ID" value="KAJ8573816.1"/>
    <property type="molecule type" value="Genomic_DNA"/>
</dbReference>
<keyword evidence="7" id="KW-1185">Reference proteome</keyword>
<dbReference type="SMART" id="SM00292">
    <property type="entry name" value="BRCT"/>
    <property type="match status" value="1"/>
</dbReference>
<feature type="region of interest" description="Disordered" evidence="4">
    <location>
        <begin position="249"/>
        <end position="287"/>
    </location>
</feature>
<feature type="compositionally biased region" description="Basic and acidic residues" evidence="4">
    <location>
        <begin position="868"/>
        <end position="878"/>
    </location>
</feature>
<dbReference type="SUPFAM" id="SSF52113">
    <property type="entry name" value="BRCT domain"/>
    <property type="match status" value="1"/>
</dbReference>
<evidence type="ECO:0000256" key="4">
    <source>
        <dbReference type="SAM" id="MobiDB-lite"/>
    </source>
</evidence>
<evidence type="ECO:0000259" key="5">
    <source>
        <dbReference type="PROSITE" id="PS50172"/>
    </source>
</evidence>
<evidence type="ECO:0000256" key="2">
    <source>
        <dbReference type="ARBA" id="ARBA00022763"/>
    </source>
</evidence>
<feature type="compositionally biased region" description="Basic and acidic residues" evidence="4">
    <location>
        <begin position="455"/>
        <end position="464"/>
    </location>
</feature>
<feature type="domain" description="BRCT" evidence="5">
    <location>
        <begin position="963"/>
        <end position="1052"/>
    </location>
</feature>
<dbReference type="Proteomes" id="UP001152561">
    <property type="component" value="Unassembled WGS sequence"/>
</dbReference>
<feature type="region of interest" description="Disordered" evidence="4">
    <location>
        <begin position="455"/>
        <end position="517"/>
    </location>
</feature>
<evidence type="ECO:0000256" key="1">
    <source>
        <dbReference type="ARBA" id="ARBA00004123"/>
    </source>
</evidence>
<dbReference type="Pfam" id="PF16589">
    <property type="entry name" value="BRCT_2"/>
    <property type="match status" value="1"/>
</dbReference>
<name>A0A9Q1RV06_9SOLA</name>
<feature type="region of interest" description="Disordered" evidence="4">
    <location>
        <begin position="708"/>
        <end position="728"/>
    </location>
</feature>
<feature type="compositionally biased region" description="Polar residues" evidence="4">
    <location>
        <begin position="820"/>
        <end position="831"/>
    </location>
</feature>
<organism evidence="6 7">
    <name type="scientific">Anisodus acutangulus</name>
    <dbReference type="NCBI Taxonomy" id="402998"/>
    <lineage>
        <taxon>Eukaryota</taxon>
        <taxon>Viridiplantae</taxon>
        <taxon>Streptophyta</taxon>
        <taxon>Embryophyta</taxon>
        <taxon>Tracheophyta</taxon>
        <taxon>Spermatophyta</taxon>
        <taxon>Magnoliopsida</taxon>
        <taxon>eudicotyledons</taxon>
        <taxon>Gunneridae</taxon>
        <taxon>Pentapetalae</taxon>
        <taxon>asterids</taxon>
        <taxon>lamiids</taxon>
        <taxon>Solanales</taxon>
        <taxon>Solanaceae</taxon>
        <taxon>Solanoideae</taxon>
        <taxon>Hyoscyameae</taxon>
        <taxon>Anisodus</taxon>
    </lineage>
</organism>
<dbReference type="CDD" id="cd17744">
    <property type="entry name" value="BRCT_MDC1_rpt1"/>
    <property type="match status" value="1"/>
</dbReference>
<dbReference type="AlphaFoldDB" id="A0A9Q1RV06"/>
<dbReference type="GO" id="GO:0006974">
    <property type="term" value="P:DNA damage response"/>
    <property type="evidence" value="ECO:0007669"/>
    <property type="project" value="UniProtKB-KW"/>
</dbReference>
<feature type="region of interest" description="Disordered" evidence="4">
    <location>
        <begin position="865"/>
        <end position="905"/>
    </location>
</feature>
<feature type="region of interest" description="Disordered" evidence="4">
    <location>
        <begin position="785"/>
        <end position="853"/>
    </location>
</feature>
<evidence type="ECO:0000313" key="6">
    <source>
        <dbReference type="EMBL" id="KAJ8573816.1"/>
    </source>
</evidence>
<comment type="subcellular location">
    <subcellularLocation>
        <location evidence="1">Nucleus</location>
    </subcellularLocation>
</comment>
<feature type="compositionally biased region" description="Basic and acidic residues" evidence="4">
    <location>
        <begin position="669"/>
        <end position="682"/>
    </location>
</feature>
<dbReference type="PANTHER" id="PTHR23196">
    <property type="entry name" value="PAX TRANSCRIPTION ACTIVATION DOMAIN INTERACTING PROTEIN"/>
    <property type="match status" value="1"/>
</dbReference>
<keyword evidence="2" id="KW-0227">DNA damage</keyword>
<protein>
    <recommendedName>
        <fullName evidence="5">BRCT domain-containing protein</fullName>
    </recommendedName>
</protein>
<feature type="compositionally biased region" description="Basic and acidic residues" evidence="4">
    <location>
        <begin position="576"/>
        <end position="585"/>
    </location>
</feature>
<dbReference type="PANTHER" id="PTHR23196:SF1">
    <property type="entry name" value="PAX-INTERACTING PROTEIN 1"/>
    <property type="match status" value="1"/>
</dbReference>
<gene>
    <name evidence="6" type="ORF">K7X08_010327</name>
</gene>
<dbReference type="InterPro" id="IPR001357">
    <property type="entry name" value="BRCT_dom"/>
</dbReference>
<feature type="region of interest" description="Disordered" evidence="4">
    <location>
        <begin position="576"/>
        <end position="689"/>
    </location>
</feature>
<feature type="region of interest" description="Disordered" evidence="4">
    <location>
        <begin position="1"/>
        <end position="27"/>
    </location>
</feature>
<proteinExistence type="predicted"/>
<feature type="compositionally biased region" description="Polar residues" evidence="4">
    <location>
        <begin position="715"/>
        <end position="728"/>
    </location>
</feature>
<feature type="compositionally biased region" description="Basic and acidic residues" evidence="4">
    <location>
        <begin position="622"/>
        <end position="638"/>
    </location>
</feature>
<reference evidence="7" key="1">
    <citation type="journal article" date="2023" name="Proc. Natl. Acad. Sci. U.S.A.">
        <title>Genomic and structural basis for evolution of tropane alkaloid biosynthesis.</title>
        <authorList>
            <person name="Wanga Y.-J."/>
            <person name="Taina T."/>
            <person name="Yua J.-Y."/>
            <person name="Lia J."/>
            <person name="Xua B."/>
            <person name="Chenc J."/>
            <person name="D'Auriad J.C."/>
            <person name="Huanga J.-P."/>
            <person name="Huanga S.-X."/>
        </authorList>
    </citation>
    <scope>NUCLEOTIDE SEQUENCE [LARGE SCALE GENOMIC DNA]</scope>
    <source>
        <strain evidence="7">cv. KIB-2019</strain>
    </source>
</reference>
<accession>A0A9Q1RV06</accession>
<dbReference type="InterPro" id="IPR051579">
    <property type="entry name" value="DDR_Transcriptional_Reg"/>
</dbReference>
<comment type="caution">
    <text evidence="6">The sequence shown here is derived from an EMBL/GenBank/DDBJ whole genome shotgun (WGS) entry which is preliminary data.</text>
</comment>